<dbReference type="GO" id="GO:0000976">
    <property type="term" value="F:transcription cis-regulatory region binding"/>
    <property type="evidence" value="ECO:0007669"/>
    <property type="project" value="TreeGrafter"/>
</dbReference>
<keyword evidence="2" id="KW-0805">Transcription regulation</keyword>
<dbReference type="Proteomes" id="UP000037558">
    <property type="component" value="Unassembled WGS sequence"/>
</dbReference>
<dbReference type="STRING" id="284581.AMD01_13010"/>
<dbReference type="Gene3D" id="3.40.190.10">
    <property type="entry name" value="Periplasmic binding protein-like II"/>
    <property type="match status" value="2"/>
</dbReference>
<dbReference type="InterPro" id="IPR036390">
    <property type="entry name" value="WH_DNA-bd_sf"/>
</dbReference>
<sequence length="290" mass="33050">MIDFEWYRSFISIYKHRSVSAAAKARILTQPAMSQHLAALEAEVGEPLFIRATRKMIPTDKGKELYTTLVPLIEKLESTTLEIRHVASEPQTPIVRIGSPGEYFTKKALPSLKRVDSRLSIQFGVATKLLELLQGDEVDLIITTQKLQVPGIESVKIEEEQFVVTAPYDVDSTLTEIGEIESWLDEQRWLSYGLELPIVRRFWREHFGKRPPIQPYHIIPDLRVVLKAIEEGMGISVLPTYLIADSLEANKTKILFPHLAVNNTLYMAYKNDVKDYPPIQQVRHLLSGDD</sequence>
<comment type="similarity">
    <text evidence="1">Belongs to the LysR transcriptional regulatory family.</text>
</comment>
<dbReference type="PRINTS" id="PR00039">
    <property type="entry name" value="HTHLYSR"/>
</dbReference>
<evidence type="ECO:0000256" key="1">
    <source>
        <dbReference type="ARBA" id="ARBA00009437"/>
    </source>
</evidence>
<feature type="domain" description="HTH lysR-type" evidence="5">
    <location>
        <begin position="2"/>
        <end position="59"/>
    </location>
</feature>
<dbReference type="PROSITE" id="PS50931">
    <property type="entry name" value="HTH_LYSR"/>
    <property type="match status" value="1"/>
</dbReference>
<keyword evidence="4" id="KW-0804">Transcription</keyword>
<evidence type="ECO:0000313" key="7">
    <source>
        <dbReference type="Proteomes" id="UP000037558"/>
    </source>
</evidence>
<dbReference type="PATRIC" id="fig|284581.3.peg.4720"/>
<dbReference type="SUPFAM" id="SSF53850">
    <property type="entry name" value="Periplasmic binding protein-like II"/>
    <property type="match status" value="1"/>
</dbReference>
<dbReference type="Pfam" id="PF00126">
    <property type="entry name" value="HTH_1"/>
    <property type="match status" value="1"/>
</dbReference>
<organism evidence="6 7">
    <name type="scientific">Priestia koreensis</name>
    <dbReference type="NCBI Taxonomy" id="284581"/>
    <lineage>
        <taxon>Bacteria</taxon>
        <taxon>Bacillati</taxon>
        <taxon>Bacillota</taxon>
        <taxon>Bacilli</taxon>
        <taxon>Bacillales</taxon>
        <taxon>Bacillaceae</taxon>
        <taxon>Priestia</taxon>
    </lineage>
</organism>
<dbReference type="GO" id="GO:0003700">
    <property type="term" value="F:DNA-binding transcription factor activity"/>
    <property type="evidence" value="ECO:0007669"/>
    <property type="project" value="InterPro"/>
</dbReference>
<evidence type="ECO:0000256" key="4">
    <source>
        <dbReference type="ARBA" id="ARBA00023163"/>
    </source>
</evidence>
<dbReference type="Pfam" id="PF03466">
    <property type="entry name" value="LysR_substrate"/>
    <property type="match status" value="1"/>
</dbReference>
<dbReference type="EMBL" id="LILC01000016">
    <property type="protein sequence ID" value="KOO44207.1"/>
    <property type="molecule type" value="Genomic_DNA"/>
</dbReference>
<dbReference type="InterPro" id="IPR000847">
    <property type="entry name" value="LysR_HTH_N"/>
</dbReference>
<accession>A0A0M0L014</accession>
<keyword evidence="7" id="KW-1185">Reference proteome</keyword>
<reference evidence="7" key="1">
    <citation type="submission" date="2015-08" db="EMBL/GenBank/DDBJ databases">
        <title>Fjat-14210 dsm16467.</title>
        <authorList>
            <person name="Liu B."/>
            <person name="Wang J."/>
            <person name="Zhu Y."/>
            <person name="Liu G."/>
            <person name="Chen Q."/>
            <person name="Chen Z."/>
            <person name="Lan J."/>
            <person name="Che J."/>
            <person name="Ge C."/>
            <person name="Shi H."/>
            <person name="Pan Z."/>
            <person name="Liu X."/>
        </authorList>
    </citation>
    <scope>NUCLEOTIDE SEQUENCE [LARGE SCALE GENOMIC DNA]</scope>
    <source>
        <strain evidence="7">DSM 16467</strain>
    </source>
</reference>
<dbReference type="CDD" id="cd05466">
    <property type="entry name" value="PBP2_LTTR_substrate"/>
    <property type="match status" value="1"/>
</dbReference>
<proteinExistence type="inferred from homology"/>
<dbReference type="InterPro" id="IPR005119">
    <property type="entry name" value="LysR_subst-bd"/>
</dbReference>
<dbReference type="OrthoDB" id="9778774at2"/>
<protein>
    <submittedName>
        <fullName evidence="6">LysR family transcriptional regulator</fullName>
    </submittedName>
</protein>
<dbReference type="RefSeq" id="WP_053401858.1">
    <property type="nucleotide sequence ID" value="NZ_LILC01000016.1"/>
</dbReference>
<evidence type="ECO:0000256" key="3">
    <source>
        <dbReference type="ARBA" id="ARBA00023125"/>
    </source>
</evidence>
<dbReference type="InterPro" id="IPR036388">
    <property type="entry name" value="WH-like_DNA-bd_sf"/>
</dbReference>
<evidence type="ECO:0000313" key="6">
    <source>
        <dbReference type="EMBL" id="KOO44207.1"/>
    </source>
</evidence>
<dbReference type="SUPFAM" id="SSF46785">
    <property type="entry name" value="Winged helix' DNA-binding domain"/>
    <property type="match status" value="1"/>
</dbReference>
<comment type="caution">
    <text evidence="6">The sequence shown here is derived from an EMBL/GenBank/DDBJ whole genome shotgun (WGS) entry which is preliminary data.</text>
</comment>
<evidence type="ECO:0000256" key="2">
    <source>
        <dbReference type="ARBA" id="ARBA00023015"/>
    </source>
</evidence>
<keyword evidence="3" id="KW-0238">DNA-binding</keyword>
<dbReference type="PANTHER" id="PTHR30126:SF40">
    <property type="entry name" value="HTH-TYPE TRANSCRIPTIONAL REGULATOR GLTR"/>
    <property type="match status" value="1"/>
</dbReference>
<dbReference type="Gene3D" id="1.10.10.10">
    <property type="entry name" value="Winged helix-like DNA-binding domain superfamily/Winged helix DNA-binding domain"/>
    <property type="match status" value="1"/>
</dbReference>
<dbReference type="AlphaFoldDB" id="A0A0M0L014"/>
<gene>
    <name evidence="6" type="ORF">AMD01_13010</name>
</gene>
<evidence type="ECO:0000259" key="5">
    <source>
        <dbReference type="PROSITE" id="PS50931"/>
    </source>
</evidence>
<dbReference type="PANTHER" id="PTHR30126">
    <property type="entry name" value="HTH-TYPE TRANSCRIPTIONAL REGULATOR"/>
    <property type="match status" value="1"/>
</dbReference>
<name>A0A0M0L014_9BACI</name>